<reference evidence="2 3" key="1">
    <citation type="submission" date="2019-02" db="EMBL/GenBank/DDBJ databases">
        <title>Deep-cultivation of Planctomycetes and their phenomic and genomic characterization uncovers novel biology.</title>
        <authorList>
            <person name="Wiegand S."/>
            <person name="Jogler M."/>
            <person name="Boedeker C."/>
            <person name="Pinto D."/>
            <person name="Vollmers J."/>
            <person name="Rivas-Marin E."/>
            <person name="Kohn T."/>
            <person name="Peeters S.H."/>
            <person name="Heuer A."/>
            <person name="Rast P."/>
            <person name="Oberbeckmann S."/>
            <person name="Bunk B."/>
            <person name="Jeske O."/>
            <person name="Meyerdierks A."/>
            <person name="Storesund J.E."/>
            <person name="Kallscheuer N."/>
            <person name="Luecker S."/>
            <person name="Lage O.M."/>
            <person name="Pohl T."/>
            <person name="Merkel B.J."/>
            <person name="Hornburger P."/>
            <person name="Mueller R.-W."/>
            <person name="Bruemmer F."/>
            <person name="Labrenz M."/>
            <person name="Spormann A.M."/>
            <person name="Op Den Camp H."/>
            <person name="Overmann J."/>
            <person name="Amann R."/>
            <person name="Jetten M.S.M."/>
            <person name="Mascher T."/>
            <person name="Medema M.H."/>
            <person name="Devos D.P."/>
            <person name="Kaster A.-K."/>
            <person name="Ovreas L."/>
            <person name="Rohde M."/>
            <person name="Galperin M.Y."/>
            <person name="Jogler C."/>
        </authorList>
    </citation>
    <scope>NUCLEOTIDE SEQUENCE [LARGE SCALE GENOMIC DNA]</scope>
    <source>
        <strain evidence="2 3">CA85</strain>
    </source>
</reference>
<evidence type="ECO:0000313" key="3">
    <source>
        <dbReference type="Proteomes" id="UP000318053"/>
    </source>
</evidence>
<comment type="caution">
    <text evidence="2">The sequence shown here is derived from an EMBL/GenBank/DDBJ whole genome shotgun (WGS) entry which is preliminary data.</text>
</comment>
<feature type="compositionally biased region" description="Polar residues" evidence="1">
    <location>
        <begin position="306"/>
        <end position="317"/>
    </location>
</feature>
<feature type="compositionally biased region" description="Pro residues" evidence="1">
    <location>
        <begin position="358"/>
        <end position="368"/>
    </location>
</feature>
<gene>
    <name evidence="2" type="ORF">CA85_11120</name>
</gene>
<feature type="compositionally biased region" description="Polar residues" evidence="1">
    <location>
        <begin position="370"/>
        <end position="390"/>
    </location>
</feature>
<evidence type="ECO:0000256" key="1">
    <source>
        <dbReference type="SAM" id="MobiDB-lite"/>
    </source>
</evidence>
<protein>
    <submittedName>
        <fullName evidence="2">Uncharacterized protein</fullName>
    </submittedName>
</protein>
<feature type="region of interest" description="Disordered" evidence="1">
    <location>
        <begin position="265"/>
        <end position="317"/>
    </location>
</feature>
<evidence type="ECO:0000313" key="2">
    <source>
        <dbReference type="EMBL" id="TWT74225.1"/>
    </source>
</evidence>
<dbReference type="AlphaFoldDB" id="A0A5C5YHJ7"/>
<name>A0A5C5YHJ7_9BACT</name>
<feature type="region of interest" description="Disordered" evidence="1">
    <location>
        <begin position="342"/>
        <end position="392"/>
    </location>
</feature>
<organism evidence="2 3">
    <name type="scientific">Allorhodopirellula solitaria</name>
    <dbReference type="NCBI Taxonomy" id="2527987"/>
    <lineage>
        <taxon>Bacteria</taxon>
        <taxon>Pseudomonadati</taxon>
        <taxon>Planctomycetota</taxon>
        <taxon>Planctomycetia</taxon>
        <taxon>Pirellulales</taxon>
        <taxon>Pirellulaceae</taxon>
        <taxon>Allorhodopirellula</taxon>
    </lineage>
</organism>
<feature type="compositionally biased region" description="Polar residues" evidence="1">
    <location>
        <begin position="92"/>
        <end position="105"/>
    </location>
</feature>
<feature type="region of interest" description="Disordered" evidence="1">
    <location>
        <begin position="66"/>
        <end position="109"/>
    </location>
</feature>
<sequence length="654" mass="70218">MHAILSRPRIRRFFCSLSRSRLMVRARFREGVGPISMHAVAMLVLAGLVGCQPGRLMTPLARHRAMDNSPPSIHGPSMAGPASGKTVGADAAQSSGSQVQVTSETAVPETDLEPVDQRLAKTRQIARRSSSANTVATRRTLSELAAEPASSPAAAPLAQTVTPIASHPPHRAASQNVAATEIAQVSANMPIEPERAPAFELPENYSGVDISDLVDALQGAPPEIQKAALTKLIASSHRRARKTSQPAAIDDALAASFGQLPELPRVVPDRDVSPSRIGLSRPPTPRWNVAESAGPPAEGSVANAVAQASSPTGPTIQRASLETTGEPKLNAVADLPTSELAPASELAPSSELAVVAPTPDPIPPPPSTPQSMSLSDQVEPSESVSLSFSDTPAEKNVSAEVSLTDRVADANRAPASATAATLSDADLFDALVARLGKEVPGESDSERHRREVVARHLMVLSGDPDRAVDDLDDLSEEQTQYLRHQLLGLWKIVDPQGHPVPSHRFSSALPEIRKATGYLAVASNSLEVRALEFCTEIEAYGQIKPFPNRRFDAGQEVILYCEIDNFVSHSVEGGFETRLRGSYDLLNANGERIASQALPEDHQISRNHLRDYFIAYQMYLPDAIEPGRYQLRLTMEDIHGKKYGQATVDFEIKR</sequence>
<accession>A0A5C5YHJ7</accession>
<proteinExistence type="predicted"/>
<keyword evidence="3" id="KW-1185">Reference proteome</keyword>
<dbReference type="EMBL" id="SJPK01000002">
    <property type="protein sequence ID" value="TWT74225.1"/>
    <property type="molecule type" value="Genomic_DNA"/>
</dbReference>
<dbReference type="Proteomes" id="UP000318053">
    <property type="component" value="Unassembled WGS sequence"/>
</dbReference>
<dbReference type="OrthoDB" id="291778at2"/>